<reference evidence="5" key="1">
    <citation type="submission" date="2018-05" db="EMBL/GenBank/DDBJ databases">
        <title>Draft genome of Mucuna pruriens seed.</title>
        <authorList>
            <person name="Nnadi N.E."/>
            <person name="Vos R."/>
            <person name="Hasami M.H."/>
            <person name="Devisetty U.K."/>
            <person name="Aguiy J.C."/>
        </authorList>
    </citation>
    <scope>NUCLEOTIDE SEQUENCE [LARGE SCALE GENOMIC DNA]</scope>
    <source>
        <strain evidence="5">JCA_2017</strain>
    </source>
</reference>
<sequence>MASFKLAYVVLLCMSLVGAHTALAITCGNVQGSLAPCLGFLQNGGAVPAACCNGVRSVLNSARTTADRRA</sequence>
<evidence type="ECO:0000256" key="1">
    <source>
        <dbReference type="ARBA" id="ARBA00009748"/>
    </source>
</evidence>
<dbReference type="Proteomes" id="UP000257109">
    <property type="component" value="Unassembled WGS sequence"/>
</dbReference>
<dbReference type="Gene3D" id="1.10.110.10">
    <property type="entry name" value="Plant lipid-transfer and hydrophobic proteins"/>
    <property type="match status" value="1"/>
</dbReference>
<evidence type="ECO:0000313" key="6">
    <source>
        <dbReference type="Proteomes" id="UP000257109"/>
    </source>
</evidence>
<keyword evidence="2" id="KW-1015">Disulfide bond</keyword>
<dbReference type="GO" id="GO:0008289">
    <property type="term" value="F:lipid binding"/>
    <property type="evidence" value="ECO:0007669"/>
    <property type="project" value="InterPro"/>
</dbReference>
<feature type="non-terminal residue" evidence="5">
    <location>
        <position position="70"/>
    </location>
</feature>
<dbReference type="STRING" id="157652.A0A371ETU4"/>
<feature type="chain" id="PRO_5017035780" evidence="3">
    <location>
        <begin position="25"/>
        <end position="70"/>
    </location>
</feature>
<dbReference type="EMBL" id="QJKJ01012141">
    <property type="protein sequence ID" value="RDX69359.1"/>
    <property type="molecule type" value="Genomic_DNA"/>
</dbReference>
<comment type="similarity">
    <text evidence="1">Belongs to the plant LTP family.</text>
</comment>
<dbReference type="SUPFAM" id="SSF47699">
    <property type="entry name" value="Bifunctional inhibitor/lipid-transfer protein/seed storage 2S albumin"/>
    <property type="match status" value="1"/>
</dbReference>
<feature type="signal peptide" evidence="3">
    <location>
        <begin position="1"/>
        <end position="24"/>
    </location>
</feature>
<evidence type="ECO:0000256" key="3">
    <source>
        <dbReference type="SAM" id="SignalP"/>
    </source>
</evidence>
<keyword evidence="6" id="KW-1185">Reference proteome</keyword>
<dbReference type="AlphaFoldDB" id="A0A371ETU4"/>
<dbReference type="Pfam" id="PF00234">
    <property type="entry name" value="Tryp_alpha_amyl"/>
    <property type="match status" value="1"/>
</dbReference>
<organism evidence="5 6">
    <name type="scientific">Mucuna pruriens</name>
    <name type="common">Velvet bean</name>
    <name type="synonym">Dolichos pruriens</name>
    <dbReference type="NCBI Taxonomy" id="157652"/>
    <lineage>
        <taxon>Eukaryota</taxon>
        <taxon>Viridiplantae</taxon>
        <taxon>Streptophyta</taxon>
        <taxon>Embryophyta</taxon>
        <taxon>Tracheophyta</taxon>
        <taxon>Spermatophyta</taxon>
        <taxon>Magnoliopsida</taxon>
        <taxon>eudicotyledons</taxon>
        <taxon>Gunneridae</taxon>
        <taxon>Pentapetalae</taxon>
        <taxon>rosids</taxon>
        <taxon>fabids</taxon>
        <taxon>Fabales</taxon>
        <taxon>Fabaceae</taxon>
        <taxon>Papilionoideae</taxon>
        <taxon>50 kb inversion clade</taxon>
        <taxon>NPAAA clade</taxon>
        <taxon>indigoferoid/millettioid clade</taxon>
        <taxon>Phaseoleae</taxon>
        <taxon>Mucuna</taxon>
    </lineage>
</organism>
<dbReference type="InterPro" id="IPR016140">
    <property type="entry name" value="Bifunc_inhib/LTP/seed_store"/>
</dbReference>
<keyword evidence="3" id="KW-0732">Signal</keyword>
<accession>A0A371ETU4</accession>
<feature type="non-terminal residue" evidence="5">
    <location>
        <position position="1"/>
    </location>
</feature>
<name>A0A371ETU4_MUCPR</name>
<evidence type="ECO:0000259" key="4">
    <source>
        <dbReference type="Pfam" id="PF00234"/>
    </source>
</evidence>
<dbReference type="PRINTS" id="PR00382">
    <property type="entry name" value="LIPIDTRNSFER"/>
</dbReference>
<protein>
    <submittedName>
        <fullName evidence="5">Non-specific lipid-transfer protein</fullName>
    </submittedName>
</protein>
<dbReference type="GO" id="GO:0006869">
    <property type="term" value="P:lipid transport"/>
    <property type="evidence" value="ECO:0007669"/>
    <property type="project" value="InterPro"/>
</dbReference>
<gene>
    <name evidence="5" type="primary">MALD3</name>
    <name evidence="5" type="ORF">CR513_51534</name>
</gene>
<dbReference type="OrthoDB" id="1890443at2759"/>
<feature type="domain" description="Bifunctional inhibitor/plant lipid transfer protein/seed storage helical" evidence="4">
    <location>
        <begin position="27"/>
        <end position="58"/>
    </location>
</feature>
<dbReference type="InterPro" id="IPR036312">
    <property type="entry name" value="Bifun_inhib/LTP/seed_sf"/>
</dbReference>
<proteinExistence type="inferred from homology"/>
<comment type="caution">
    <text evidence="5">The sequence shown here is derived from an EMBL/GenBank/DDBJ whole genome shotgun (WGS) entry which is preliminary data.</text>
</comment>
<dbReference type="PANTHER" id="PTHR33076">
    <property type="entry name" value="NON-SPECIFIC LIPID-TRANSFER PROTEIN 2-RELATED"/>
    <property type="match status" value="1"/>
</dbReference>
<evidence type="ECO:0000313" key="5">
    <source>
        <dbReference type="EMBL" id="RDX69359.1"/>
    </source>
</evidence>
<evidence type="ECO:0000256" key="2">
    <source>
        <dbReference type="ARBA" id="ARBA00023157"/>
    </source>
</evidence>
<dbReference type="InterPro" id="IPR000528">
    <property type="entry name" value="Plant_nsLTP"/>
</dbReference>